<dbReference type="InterPro" id="IPR039698">
    <property type="entry name" value="Dfg10/SRD5A3"/>
</dbReference>
<organism evidence="21 22">
    <name type="scientific">Paramormyrops kingsleyae</name>
    <dbReference type="NCBI Taxonomy" id="1676925"/>
    <lineage>
        <taxon>Eukaryota</taxon>
        <taxon>Metazoa</taxon>
        <taxon>Chordata</taxon>
        <taxon>Craniata</taxon>
        <taxon>Vertebrata</taxon>
        <taxon>Euteleostomi</taxon>
        <taxon>Actinopterygii</taxon>
        <taxon>Neopterygii</taxon>
        <taxon>Teleostei</taxon>
        <taxon>Osteoglossocephala</taxon>
        <taxon>Osteoglossomorpha</taxon>
        <taxon>Osteoglossiformes</taxon>
        <taxon>Mormyridae</taxon>
        <taxon>Paramormyrops</taxon>
    </lineage>
</organism>
<dbReference type="UniPathway" id="UPA00378"/>
<evidence type="ECO:0000256" key="5">
    <source>
        <dbReference type="ARBA" id="ARBA00022692"/>
    </source>
</evidence>
<reference evidence="21" key="2">
    <citation type="submission" date="2025-09" db="UniProtKB">
        <authorList>
            <consortium name="Ensembl"/>
        </authorList>
    </citation>
    <scope>IDENTIFICATION</scope>
</reference>
<dbReference type="GO" id="GO:0160198">
    <property type="term" value="F:polyprenal reductase activity"/>
    <property type="evidence" value="ECO:0007669"/>
    <property type="project" value="UniProtKB-EC"/>
</dbReference>
<evidence type="ECO:0000256" key="6">
    <source>
        <dbReference type="ARBA" id="ARBA00022824"/>
    </source>
</evidence>
<evidence type="ECO:0000256" key="18">
    <source>
        <dbReference type="ARBA" id="ARBA00049427"/>
    </source>
</evidence>
<evidence type="ECO:0000256" key="2">
    <source>
        <dbReference type="ARBA" id="ARBA00004922"/>
    </source>
</evidence>
<feature type="domain" description="3-oxo-5-alpha-steroid 4-dehydrogenase C-terminal" evidence="20">
    <location>
        <begin position="197"/>
        <end position="316"/>
    </location>
</feature>
<dbReference type="GO" id="GO:0102389">
    <property type="term" value="F:polyprenol reductase activity"/>
    <property type="evidence" value="ECO:0007669"/>
    <property type="project" value="UniProtKB-UniRule"/>
</dbReference>
<keyword evidence="9 19" id="KW-0560">Oxidoreductase</keyword>
<dbReference type="GO" id="GO:0006488">
    <property type="term" value="P:dolichol-linked oligosaccharide biosynthetic process"/>
    <property type="evidence" value="ECO:0007669"/>
    <property type="project" value="UniProtKB-UniRule"/>
</dbReference>
<dbReference type="InterPro" id="IPR001104">
    <property type="entry name" value="3-oxo-5_a-steroid_4-DH_C"/>
</dbReference>
<dbReference type="PROSITE" id="PS50244">
    <property type="entry name" value="S5A_REDUCTASE"/>
    <property type="match status" value="1"/>
</dbReference>
<reference evidence="21" key="1">
    <citation type="submission" date="2025-08" db="UniProtKB">
        <authorList>
            <consortium name="Ensembl"/>
        </authorList>
    </citation>
    <scope>IDENTIFICATION</scope>
</reference>
<sequence length="316" mass="36538">MFLLRLCLIDQIWFLLAVCFFLACCLHCHTYPSGKFERFRLYQLFQDIIRYGKTKKRLQRPDFLRIFDIPKRWFFHFYTISVIWNGLLIFTSLRALILGESFPAWLDHMLTLLKGSLGNPQKALPLSVVLVQVLLWIHSLRRLLECLFLSVFSDGVIHLAQYCFGLGYYVLLGLTALCVDHLHSEDGSLSAQRSFWLQWYLGPGVLLFLWASFHQHKCLVILARLRTSRLGKDAAQGHAVPHGDWFALVSCPHYLAELLIYVSLGVCSGGGALSWWLVVLYVLCNQALAARLSHEFYCSKFPTYPKHRKAFIPYLF</sequence>
<evidence type="ECO:0000256" key="19">
    <source>
        <dbReference type="RuleBase" id="RU367081"/>
    </source>
</evidence>
<evidence type="ECO:0000256" key="11">
    <source>
        <dbReference type="ARBA" id="ARBA00023136"/>
    </source>
</evidence>
<feature type="transmembrane region" description="Helical" evidence="19">
    <location>
        <begin position="73"/>
        <end position="97"/>
    </location>
</feature>
<comment type="function">
    <text evidence="12">Plays a key role in early steps of protein N-linked glycosylation by being involved in the conversion of polyprenol into dolichol. Acts as a polyprenal reductase that mediates the reduction of polyprenal into dolichal in a NADP-dependent mechanism. Dolichols are required for the synthesis of dolichol-linked monosaccharides and the oligosaccharide precursor used for N-glycosylation. Also able to convert testosterone (T) into 5-alpha-dihydrotestosterone (DHT).</text>
</comment>
<dbReference type="GO" id="GO:0047751">
    <property type="term" value="F:3-oxo-5-alpha-steroid 4-dehydrogenase (NADP+) activity"/>
    <property type="evidence" value="ECO:0007669"/>
    <property type="project" value="UniProtKB-UniRule"/>
</dbReference>
<proteinExistence type="inferred from homology"/>
<dbReference type="GeneID" id="111850121"/>
<evidence type="ECO:0000259" key="20">
    <source>
        <dbReference type="Pfam" id="PF02544"/>
    </source>
</evidence>
<evidence type="ECO:0000256" key="10">
    <source>
        <dbReference type="ARBA" id="ARBA00023098"/>
    </source>
</evidence>
<comment type="catalytic activity">
    <reaction evidence="17">
        <text>17beta-hydroxy-5alpha-androstan-3-one + NADP(+) = testosterone + NADPH + H(+)</text>
        <dbReference type="Rhea" id="RHEA:50820"/>
        <dbReference type="ChEBI" id="CHEBI:15378"/>
        <dbReference type="ChEBI" id="CHEBI:16330"/>
        <dbReference type="ChEBI" id="CHEBI:17347"/>
        <dbReference type="ChEBI" id="CHEBI:57783"/>
        <dbReference type="ChEBI" id="CHEBI:58349"/>
        <dbReference type="EC" id="1.3.1.22"/>
    </reaction>
    <physiologicalReaction direction="right-to-left" evidence="17">
        <dbReference type="Rhea" id="RHEA:50822"/>
    </physiologicalReaction>
</comment>
<dbReference type="PANTHER" id="PTHR14624">
    <property type="entry name" value="DFG10 PROTEIN"/>
    <property type="match status" value="1"/>
</dbReference>
<feature type="transmembrane region" description="Helical" evidence="19">
    <location>
        <begin position="258"/>
        <end position="283"/>
    </location>
</feature>
<dbReference type="EC" id="1.3.1.94" evidence="4 19"/>
<feature type="transmembrane region" description="Helical" evidence="19">
    <location>
        <begin position="166"/>
        <end position="183"/>
    </location>
</feature>
<evidence type="ECO:0000256" key="12">
    <source>
        <dbReference type="ARBA" id="ARBA00045898"/>
    </source>
</evidence>
<comment type="catalytic activity">
    <reaction evidence="16">
        <text>a 3-oxo-5alpha-steroid + NADP(+) = a 3-oxo-Delta(4)-steroid + NADPH + H(+)</text>
        <dbReference type="Rhea" id="RHEA:54384"/>
        <dbReference type="ChEBI" id="CHEBI:13601"/>
        <dbReference type="ChEBI" id="CHEBI:15378"/>
        <dbReference type="ChEBI" id="CHEBI:47909"/>
        <dbReference type="ChEBI" id="CHEBI:57783"/>
        <dbReference type="ChEBI" id="CHEBI:58349"/>
        <dbReference type="EC" id="1.3.1.22"/>
    </reaction>
    <physiologicalReaction direction="right-to-left" evidence="16">
        <dbReference type="Rhea" id="RHEA:54386"/>
    </physiologicalReaction>
</comment>
<dbReference type="RefSeq" id="XP_023679452.1">
    <property type="nucleotide sequence ID" value="XM_023823684.1"/>
</dbReference>
<dbReference type="EC" id="1.3.1.22" evidence="3 19"/>
<keyword evidence="11 19" id="KW-0472">Membrane</keyword>
<evidence type="ECO:0000256" key="4">
    <source>
        <dbReference type="ARBA" id="ARBA00012522"/>
    </source>
</evidence>
<evidence type="ECO:0000256" key="8">
    <source>
        <dbReference type="ARBA" id="ARBA00022989"/>
    </source>
</evidence>
<accession>A0A3B3RH72</accession>
<evidence type="ECO:0000256" key="7">
    <source>
        <dbReference type="ARBA" id="ARBA00022857"/>
    </source>
</evidence>
<dbReference type="GO" id="GO:0005789">
    <property type="term" value="C:endoplasmic reticulum membrane"/>
    <property type="evidence" value="ECO:0007669"/>
    <property type="project" value="UniProtKB-SubCell"/>
</dbReference>
<evidence type="ECO:0000256" key="16">
    <source>
        <dbReference type="ARBA" id="ARBA00048765"/>
    </source>
</evidence>
<dbReference type="Ensembl" id="ENSPKIT00000041516.1">
    <property type="protein sequence ID" value="ENSPKIP00000017011.1"/>
    <property type="gene ID" value="ENSPKIG00000003108.1"/>
</dbReference>
<comment type="catalytic activity">
    <reaction evidence="15">
        <text>androst-4-ene-3,17-dione + NADPH + H(+) = 5alpha-androstan-3,17-dione + NADP(+)</text>
        <dbReference type="Rhea" id="RHEA:50816"/>
        <dbReference type="ChEBI" id="CHEBI:15378"/>
        <dbReference type="ChEBI" id="CHEBI:15994"/>
        <dbReference type="ChEBI" id="CHEBI:16422"/>
        <dbReference type="ChEBI" id="CHEBI:57783"/>
        <dbReference type="ChEBI" id="CHEBI:58349"/>
    </reaction>
    <physiologicalReaction direction="right-to-left" evidence="15">
        <dbReference type="Rhea" id="RHEA:50818"/>
    </physiologicalReaction>
</comment>
<dbReference type="KEGG" id="pki:111850121"/>
<comment type="pathway">
    <text evidence="2 19">Protein modification; protein glycosylation.</text>
</comment>
<dbReference type="Proteomes" id="UP000261540">
    <property type="component" value="Unplaced"/>
</dbReference>
<comment type="catalytic activity">
    <reaction evidence="18 19">
        <text>a di-trans,poly-cis-dolichal + NADP(+) = a di-trans,poly-cis-polyprenal + NADPH + H(+)</text>
        <dbReference type="Rhea" id="RHEA:80727"/>
        <dbReference type="Rhea" id="RHEA-COMP:19536"/>
        <dbReference type="Rhea" id="RHEA-COMP:19537"/>
        <dbReference type="ChEBI" id="CHEBI:15378"/>
        <dbReference type="ChEBI" id="CHEBI:57783"/>
        <dbReference type="ChEBI" id="CHEBI:58349"/>
        <dbReference type="ChEBI" id="CHEBI:231623"/>
        <dbReference type="ChEBI" id="CHEBI:231637"/>
        <dbReference type="EC" id="1.3.1.94"/>
    </reaction>
    <physiologicalReaction direction="right-to-left" evidence="18 19">
        <dbReference type="Rhea" id="RHEA:80729"/>
    </physiologicalReaction>
</comment>
<evidence type="ECO:0000256" key="3">
    <source>
        <dbReference type="ARBA" id="ARBA00012049"/>
    </source>
</evidence>
<keyword evidence="7 19" id="KW-0521">NADP</keyword>
<evidence type="ECO:0000313" key="21">
    <source>
        <dbReference type="Ensembl" id="ENSPKIP00000017011.1"/>
    </source>
</evidence>
<evidence type="ECO:0000256" key="9">
    <source>
        <dbReference type="ARBA" id="ARBA00023002"/>
    </source>
</evidence>
<dbReference type="GeneTree" id="ENSGT00500000044920"/>
<evidence type="ECO:0000256" key="15">
    <source>
        <dbReference type="ARBA" id="ARBA00048095"/>
    </source>
</evidence>
<dbReference type="PROSITE" id="PS51257">
    <property type="entry name" value="PROKAR_LIPOPROTEIN"/>
    <property type="match status" value="1"/>
</dbReference>
<dbReference type="STRING" id="1676925.ENSPKIP00000017011"/>
<dbReference type="AlphaFoldDB" id="A0A3B3RH72"/>
<dbReference type="FunFam" id="1.20.120.1630:FF:000021">
    <property type="entry name" value="Polyprenol reductase 1"/>
    <property type="match status" value="1"/>
</dbReference>
<keyword evidence="22" id="KW-1185">Reference proteome</keyword>
<comment type="similarity">
    <text evidence="13 19">Belongs to the steroid 5-alpha reductase family. Polyprenal reductase subfamily.</text>
</comment>
<keyword evidence="8 19" id="KW-1133">Transmembrane helix</keyword>
<evidence type="ECO:0000256" key="17">
    <source>
        <dbReference type="ARBA" id="ARBA00049397"/>
    </source>
</evidence>
<feature type="transmembrane region" description="Helical" evidence="19">
    <location>
        <begin position="12"/>
        <end position="31"/>
    </location>
</feature>
<comment type="subcellular location">
    <subcellularLocation>
        <location evidence="1">Endoplasmic reticulum membrane</location>
        <topology evidence="1">Multi-pass membrane protein</topology>
    </subcellularLocation>
</comment>
<dbReference type="OrthoDB" id="541710at2759"/>
<keyword evidence="5 19" id="KW-0812">Transmembrane</keyword>
<feature type="transmembrane region" description="Helical" evidence="19">
    <location>
        <begin position="195"/>
        <end position="213"/>
    </location>
</feature>
<dbReference type="Pfam" id="PF02544">
    <property type="entry name" value="Steroid_dh"/>
    <property type="match status" value="1"/>
</dbReference>
<evidence type="ECO:0000256" key="14">
    <source>
        <dbReference type="ARBA" id="ARBA00047186"/>
    </source>
</evidence>
<dbReference type="GO" id="GO:0016095">
    <property type="term" value="P:polyprenol catabolic process"/>
    <property type="evidence" value="ECO:0007669"/>
    <property type="project" value="UniProtKB-UniRule"/>
</dbReference>
<evidence type="ECO:0000256" key="13">
    <source>
        <dbReference type="ARBA" id="ARBA00046320"/>
    </source>
</evidence>
<dbReference type="CTD" id="79644"/>
<evidence type="ECO:0000256" key="1">
    <source>
        <dbReference type="ARBA" id="ARBA00004477"/>
    </source>
</evidence>
<evidence type="ECO:0000313" key="22">
    <source>
        <dbReference type="Proteomes" id="UP000261540"/>
    </source>
</evidence>
<keyword evidence="10" id="KW-0443">Lipid metabolism</keyword>
<keyword evidence="6 19" id="KW-0256">Endoplasmic reticulum</keyword>
<protein>
    <recommendedName>
        <fullName evidence="14 19">Polyprenal reductase</fullName>
        <ecNumber evidence="3 19">1.3.1.22</ecNumber>
        <ecNumber evidence="4 19">1.3.1.94</ecNumber>
    </recommendedName>
</protein>
<name>A0A3B3RH72_9TELE</name>
<dbReference type="PANTHER" id="PTHR14624:SF0">
    <property type="entry name" value="POLYPRENOL REDUCTASE"/>
    <property type="match status" value="1"/>
</dbReference>